<evidence type="ECO:0000313" key="3">
    <source>
        <dbReference type="EMBL" id="HIU65736.1"/>
    </source>
</evidence>
<comment type="caution">
    <text evidence="3">The sequence shown here is derived from an EMBL/GenBank/DDBJ whole genome shotgun (WGS) entry which is preliminary data.</text>
</comment>
<name>A0A9D1SMK9_9PROT</name>
<protein>
    <submittedName>
        <fullName evidence="3">Uncharacterized protein</fullName>
    </submittedName>
</protein>
<organism evidence="3 4">
    <name type="scientific">Candidatus Enterousia avicola</name>
    <dbReference type="NCBI Taxonomy" id="2840787"/>
    <lineage>
        <taxon>Bacteria</taxon>
        <taxon>Pseudomonadati</taxon>
        <taxon>Pseudomonadota</taxon>
        <taxon>Alphaproteobacteria</taxon>
        <taxon>Candidatus Enterousia</taxon>
    </lineage>
</organism>
<sequence length="556" mass="62099">MSQDVALPTDSPDFIPVEELLAYEPDDTTCATAVFENALAQKSSNISENASEQDMSNWISQTMQDTDVLRQVMQCPEIANVEEDETITFIPIKYTFPNGREIVINYETQPKILKQRITLGEKQSLPSGDPNPRVDPRDNNAVWTNTDPAWYGIMVVEAGTLSNFIGPEKNNTVSLKYIEENIDNIFPKSGQCTGKSALTNDTTMVNLAMKETVNIEGDTNDYYVAGDVNLQWISYLEIGLDVVITVATAGGGAAILGATKAARASKSLKTLSTAMRTLRKETAVMDYARLAQKREKAMNELKKISRIKENAKYTEKSKEIENYTKAMDDLAKNDENVKKYKQYSETFSSLNDYRRSLRSVLKPAQRGNVIAKAWKTVKALNTGGKQLRNAAKVARSSMTSGRVKDWLFQSTLANAGALAKLESAGGLLYGTLRFFGDAYDWTETSTGDFTNDIEFKPLTLLSADDLQGQENMVNYGMWLMWLGDSYSAADDDAAFLQAMDFANKFHFNLEEIQEQKNNHACNVDIYVVRPIIRNPGTENAELYFLVMNDEPWTTSE</sequence>
<keyword evidence="1" id="KW-0175">Coiled coil</keyword>
<reference evidence="3" key="1">
    <citation type="submission" date="2020-10" db="EMBL/GenBank/DDBJ databases">
        <authorList>
            <person name="Gilroy R."/>
        </authorList>
    </citation>
    <scope>NUCLEOTIDE SEQUENCE</scope>
    <source>
        <strain evidence="3">CHK136-897</strain>
    </source>
</reference>
<evidence type="ECO:0000256" key="1">
    <source>
        <dbReference type="SAM" id="Coils"/>
    </source>
</evidence>
<evidence type="ECO:0000256" key="2">
    <source>
        <dbReference type="SAM" id="MobiDB-lite"/>
    </source>
</evidence>
<accession>A0A9D1SMK9</accession>
<evidence type="ECO:0000313" key="4">
    <source>
        <dbReference type="Proteomes" id="UP000824142"/>
    </source>
</evidence>
<proteinExistence type="predicted"/>
<gene>
    <name evidence="3" type="ORF">IAC63_03825</name>
</gene>
<reference evidence="3" key="2">
    <citation type="journal article" date="2021" name="PeerJ">
        <title>Extensive microbial diversity within the chicken gut microbiome revealed by metagenomics and culture.</title>
        <authorList>
            <person name="Gilroy R."/>
            <person name="Ravi A."/>
            <person name="Getino M."/>
            <person name="Pursley I."/>
            <person name="Horton D.L."/>
            <person name="Alikhan N.F."/>
            <person name="Baker D."/>
            <person name="Gharbi K."/>
            <person name="Hall N."/>
            <person name="Watson M."/>
            <person name="Adriaenssens E.M."/>
            <person name="Foster-Nyarko E."/>
            <person name="Jarju S."/>
            <person name="Secka A."/>
            <person name="Antonio M."/>
            <person name="Oren A."/>
            <person name="Chaudhuri R.R."/>
            <person name="La Ragione R."/>
            <person name="Hildebrand F."/>
            <person name="Pallen M.J."/>
        </authorList>
    </citation>
    <scope>NUCLEOTIDE SEQUENCE</scope>
    <source>
        <strain evidence="3">CHK136-897</strain>
    </source>
</reference>
<feature type="coiled-coil region" evidence="1">
    <location>
        <begin position="287"/>
        <end position="333"/>
    </location>
</feature>
<feature type="region of interest" description="Disordered" evidence="2">
    <location>
        <begin position="118"/>
        <end position="140"/>
    </location>
</feature>
<dbReference type="AlphaFoldDB" id="A0A9D1SMK9"/>
<dbReference type="EMBL" id="DVNO01000033">
    <property type="protein sequence ID" value="HIU65736.1"/>
    <property type="molecule type" value="Genomic_DNA"/>
</dbReference>
<dbReference type="Proteomes" id="UP000824142">
    <property type="component" value="Unassembled WGS sequence"/>
</dbReference>